<dbReference type="Pfam" id="PF01841">
    <property type="entry name" value="Transglut_core"/>
    <property type="match status" value="1"/>
</dbReference>
<feature type="binding site" evidence="3">
    <location>
        <position position="290"/>
    </location>
    <ligand>
        <name>Ca(2+)</name>
        <dbReference type="ChEBI" id="CHEBI:29108"/>
    </ligand>
</feature>
<evidence type="ECO:0000313" key="6">
    <source>
        <dbReference type="Proteomes" id="UP001162156"/>
    </source>
</evidence>
<dbReference type="EMBL" id="JANEYF010001674">
    <property type="protein sequence ID" value="KAJ8959783.1"/>
    <property type="molecule type" value="Genomic_DNA"/>
</dbReference>
<keyword evidence="6" id="KW-1185">Reference proteome</keyword>
<feature type="active site" evidence="2">
    <location>
        <position position="248"/>
    </location>
</feature>
<dbReference type="InterPro" id="IPR050779">
    <property type="entry name" value="Transglutaminase"/>
</dbReference>
<evidence type="ECO:0000256" key="3">
    <source>
        <dbReference type="PIRSR" id="PIRSR000459-2"/>
    </source>
</evidence>
<gene>
    <name evidence="5" type="ORF">NQ314_006213</name>
</gene>
<dbReference type="PANTHER" id="PTHR11590">
    <property type="entry name" value="PROTEIN-GLUTAMINE GAMMA-GLUTAMYLTRANSFERASE"/>
    <property type="match status" value="1"/>
</dbReference>
<dbReference type="SUPFAM" id="SSF81296">
    <property type="entry name" value="E set domains"/>
    <property type="match status" value="1"/>
</dbReference>
<feature type="binding site" evidence="3">
    <location>
        <position position="288"/>
    </location>
    <ligand>
        <name>Ca(2+)</name>
        <dbReference type="ChEBI" id="CHEBI:29108"/>
    </ligand>
</feature>
<name>A0AAV8Z8F7_9CUCU</name>
<dbReference type="Gene3D" id="2.60.40.10">
    <property type="entry name" value="Immunoglobulins"/>
    <property type="match status" value="2"/>
</dbReference>
<organism evidence="5 6">
    <name type="scientific">Rhamnusium bicolor</name>
    <dbReference type="NCBI Taxonomy" id="1586634"/>
    <lineage>
        <taxon>Eukaryota</taxon>
        <taxon>Metazoa</taxon>
        <taxon>Ecdysozoa</taxon>
        <taxon>Arthropoda</taxon>
        <taxon>Hexapoda</taxon>
        <taxon>Insecta</taxon>
        <taxon>Pterygota</taxon>
        <taxon>Neoptera</taxon>
        <taxon>Endopterygota</taxon>
        <taxon>Coleoptera</taxon>
        <taxon>Polyphaga</taxon>
        <taxon>Cucujiformia</taxon>
        <taxon>Chrysomeloidea</taxon>
        <taxon>Cerambycidae</taxon>
        <taxon>Lepturinae</taxon>
        <taxon>Rhagiini</taxon>
        <taxon>Rhamnusium</taxon>
    </lineage>
</organism>
<dbReference type="PIRSF" id="PIRSF000459">
    <property type="entry name" value="TGM_EBP42"/>
    <property type="match status" value="1"/>
</dbReference>
<reference evidence="5" key="1">
    <citation type="journal article" date="2023" name="Insect Mol. Biol.">
        <title>Genome sequencing provides insights into the evolution of gene families encoding plant cell wall-degrading enzymes in longhorned beetles.</title>
        <authorList>
            <person name="Shin N.R."/>
            <person name="Okamura Y."/>
            <person name="Kirsch R."/>
            <person name="Pauchet Y."/>
        </authorList>
    </citation>
    <scope>NUCLEOTIDE SEQUENCE</scope>
    <source>
        <strain evidence="5">RBIC_L_NR</strain>
    </source>
</reference>
<dbReference type="InterPro" id="IPR023608">
    <property type="entry name" value="Transglutaminase_animal"/>
</dbReference>
<dbReference type="GO" id="GO:0003810">
    <property type="term" value="F:protein-glutamine gamma-glutamyltransferase activity"/>
    <property type="evidence" value="ECO:0007669"/>
    <property type="project" value="InterPro"/>
</dbReference>
<evidence type="ECO:0000256" key="1">
    <source>
        <dbReference type="ARBA" id="ARBA00005968"/>
    </source>
</evidence>
<feature type="active site" evidence="2">
    <location>
        <position position="161"/>
    </location>
</feature>
<dbReference type="PANTHER" id="PTHR11590:SF40">
    <property type="entry name" value="HEMOCYTE PROTEIN-GLUTAMINE GAMMA-GLUTAMYLTRANSFERASE-LIKE PROTEIN"/>
    <property type="match status" value="1"/>
</dbReference>
<comment type="cofactor">
    <cofactor evidence="3">
        <name>Ca(2+)</name>
        <dbReference type="ChEBI" id="CHEBI:29108"/>
    </cofactor>
    <text evidence="3">Binds 1 Ca(2+) ion per subunit.</text>
</comment>
<dbReference type="Pfam" id="PF00927">
    <property type="entry name" value="Transglut_C"/>
    <property type="match status" value="1"/>
</dbReference>
<dbReference type="SMART" id="SM00460">
    <property type="entry name" value="TGc"/>
    <property type="match status" value="1"/>
</dbReference>
<keyword evidence="3" id="KW-0106">Calcium</keyword>
<dbReference type="InterPro" id="IPR001102">
    <property type="entry name" value="Transglutaminase_N"/>
</dbReference>
<feature type="binding site" evidence="3">
    <location>
        <position position="350"/>
    </location>
    <ligand>
        <name>Ca(2+)</name>
        <dbReference type="ChEBI" id="CHEBI:29108"/>
    </ligand>
</feature>
<dbReference type="InterPro" id="IPR036985">
    <property type="entry name" value="Transglutaminase-like_sf"/>
</dbReference>
<dbReference type="Gene3D" id="3.90.260.10">
    <property type="entry name" value="Transglutaminase-like"/>
    <property type="match status" value="1"/>
</dbReference>
<proteinExistence type="inferred from homology"/>
<feature type="domain" description="Transglutaminase-like" evidence="4">
    <location>
        <begin position="153"/>
        <end position="251"/>
    </location>
</feature>
<dbReference type="SUPFAM" id="SSF54001">
    <property type="entry name" value="Cysteine proteinases"/>
    <property type="match status" value="1"/>
</dbReference>
<comment type="caution">
    <text evidence="5">The sequence shown here is derived from an EMBL/GenBank/DDBJ whole genome shotgun (WGS) entry which is preliminary data.</text>
</comment>
<evidence type="ECO:0000313" key="5">
    <source>
        <dbReference type="EMBL" id="KAJ8959783.1"/>
    </source>
</evidence>
<keyword evidence="3" id="KW-0479">Metal-binding</keyword>
<dbReference type="InterPro" id="IPR002931">
    <property type="entry name" value="Transglutaminase-like"/>
</dbReference>
<feature type="active site" evidence="2">
    <location>
        <position position="225"/>
    </location>
</feature>
<dbReference type="InterPro" id="IPR013783">
    <property type="entry name" value="Ig-like_fold"/>
</dbReference>
<dbReference type="InterPro" id="IPR008958">
    <property type="entry name" value="Transglutaminase_C"/>
</dbReference>
<evidence type="ECO:0000256" key="2">
    <source>
        <dbReference type="PIRSR" id="PIRSR000459-1"/>
    </source>
</evidence>
<dbReference type="InterPro" id="IPR038765">
    <property type="entry name" value="Papain-like_cys_pep_sf"/>
</dbReference>
<dbReference type="FunFam" id="2.60.40.10:FF:000171">
    <property type="entry name" value="protein-glutamine gamma-glutamyltransferase 6"/>
    <property type="match status" value="1"/>
</dbReference>
<accession>A0AAV8Z8F7</accession>
<dbReference type="SUPFAM" id="SSF49309">
    <property type="entry name" value="Transglutaminase, two C-terminal domains"/>
    <property type="match status" value="2"/>
</dbReference>
<sequence>MALETELVYLYPKENSTSHKTSHYELVHDEENPIAILRRGLKFTMAVRFSNRGFDKTKDLVRLLFNYGPNPNPIKGTRGVVKIDPTKKSQIDDEQKLCRGDPIKVSRMISKMVNSNDDDGILVGRWDGTYDDGTAPSAWTGSVPILQEYLDTETSVNYGQCWVFSGVVTTICRAIGIPSRVVSNLVSAHDANATLTVDKYFDKNDEELLYDPNNEMGEDSIWNYHVWNDVYMARPDLPSGYGGWQAIDATPQETSDGVYQCGPASLEAIKKGSVGFNYDVGFMIASVNADLMRWKEDKTCDMGYSKIYCNNYHIGRLVLTKKPFFYDPNGDKDREDITCHYKAKEGTEAERLSLLNAVRGTEAAKRFYSLPDPEMEDMEFDLQELERIKIGENFSVVVKIKNKSDKLRHIKCALSAASVYYTGVKAKLITRQEGQFKMKPNSSEELKLTIKADDYLDKLVEYCNMKIYAIATVTETKQTWADEDDFQVIKPNIDIRVRRNLFLIFVQRLLINKLLMRYAGCNRKRVKYYFIYIRLGSTGNVKPGAVIKVNVDIVPKVEGEQKLVATFASKELLDITGSAKVEVIEDEQ</sequence>
<comment type="similarity">
    <text evidence="1">Belongs to the transglutaminase superfamily. Transglutaminase family.</text>
</comment>
<dbReference type="GO" id="GO:0046872">
    <property type="term" value="F:metal ion binding"/>
    <property type="evidence" value="ECO:0007669"/>
    <property type="project" value="UniProtKB-KW"/>
</dbReference>
<dbReference type="Proteomes" id="UP001162156">
    <property type="component" value="Unassembled WGS sequence"/>
</dbReference>
<dbReference type="InterPro" id="IPR014756">
    <property type="entry name" value="Ig_E-set"/>
</dbReference>
<protein>
    <recommendedName>
        <fullName evidence="4">Transglutaminase-like domain-containing protein</fullName>
    </recommendedName>
</protein>
<dbReference type="FunFam" id="3.90.260.10:FF:000002">
    <property type="entry name" value="Erythrocyte membrane protein band 4.2"/>
    <property type="match status" value="1"/>
</dbReference>
<feature type="binding site" evidence="3">
    <location>
        <position position="345"/>
    </location>
    <ligand>
        <name>Ca(2+)</name>
        <dbReference type="ChEBI" id="CHEBI:29108"/>
    </ligand>
</feature>
<dbReference type="Pfam" id="PF00868">
    <property type="entry name" value="Transglut_N"/>
    <property type="match status" value="1"/>
</dbReference>
<evidence type="ECO:0000259" key="4">
    <source>
        <dbReference type="SMART" id="SM00460"/>
    </source>
</evidence>
<dbReference type="AlphaFoldDB" id="A0AAV8Z8F7"/>
<dbReference type="InterPro" id="IPR036238">
    <property type="entry name" value="Transglutaminase_C_sf"/>
</dbReference>